<comment type="caution">
    <text evidence="2">The sequence shown here is derived from an EMBL/GenBank/DDBJ whole genome shotgun (WGS) entry which is preliminary data.</text>
</comment>
<dbReference type="SUPFAM" id="SSF52833">
    <property type="entry name" value="Thioredoxin-like"/>
    <property type="match status" value="1"/>
</dbReference>
<keyword evidence="3" id="KW-1185">Reference proteome</keyword>
<reference evidence="2 3" key="1">
    <citation type="submission" date="2020-07" db="EMBL/GenBank/DDBJ databases">
        <title>Genomic Encyclopedia of Type Strains, Phase IV (KMG-V): Genome sequencing to study the core and pangenomes of soil and plant-associated prokaryotes.</title>
        <authorList>
            <person name="Whitman W."/>
        </authorList>
    </citation>
    <scope>NUCLEOTIDE SEQUENCE [LARGE SCALE GENOMIC DNA]</scope>
    <source>
        <strain evidence="2 3">X4EP2</strain>
    </source>
</reference>
<dbReference type="InterPro" id="IPR047262">
    <property type="entry name" value="PRX-like1"/>
</dbReference>
<dbReference type="CDD" id="cd02969">
    <property type="entry name" value="PRX_like1"/>
    <property type="match status" value="1"/>
</dbReference>
<evidence type="ECO:0000259" key="1">
    <source>
        <dbReference type="PROSITE" id="PS51352"/>
    </source>
</evidence>
<dbReference type="Proteomes" id="UP000589520">
    <property type="component" value="Unassembled WGS sequence"/>
</dbReference>
<proteinExistence type="predicted"/>
<dbReference type="InterPro" id="IPR036249">
    <property type="entry name" value="Thioredoxin-like_sf"/>
</dbReference>
<dbReference type="AlphaFoldDB" id="A0A7Y9PHI0"/>
<feature type="domain" description="Thioredoxin" evidence="1">
    <location>
        <begin position="9"/>
        <end position="180"/>
    </location>
</feature>
<keyword evidence="2" id="KW-0413">Isomerase</keyword>
<dbReference type="RefSeq" id="WP_179489416.1">
    <property type="nucleotide sequence ID" value="NZ_JACCCW010000001.1"/>
</dbReference>
<protein>
    <submittedName>
        <fullName evidence="2">Thiol-disulfide isomerase/thioredoxin</fullName>
    </submittedName>
</protein>
<dbReference type="PROSITE" id="PS51352">
    <property type="entry name" value="THIOREDOXIN_2"/>
    <property type="match status" value="1"/>
</dbReference>
<dbReference type="InterPro" id="IPR000866">
    <property type="entry name" value="AhpC/TSA"/>
</dbReference>
<dbReference type="EMBL" id="JACCCW010000001">
    <property type="protein sequence ID" value="NYF79281.1"/>
    <property type="molecule type" value="Genomic_DNA"/>
</dbReference>
<dbReference type="GO" id="GO:0016491">
    <property type="term" value="F:oxidoreductase activity"/>
    <property type="evidence" value="ECO:0007669"/>
    <property type="project" value="InterPro"/>
</dbReference>
<gene>
    <name evidence="2" type="ORF">HDF17_001568</name>
</gene>
<sequence>MSKTQSVMVELGTVAPAFELMDVVSGRAVGRDDVVATAWGDDASKPERPGLLVMFICVHCPYVKHVEEELARIGRDYAGKIGVVAISSNDVVAYPQDGPEEMKKQAERLGFTFPYLFDEMQEVAREYDAACTPDFFLFDGESKLVYRGQLDESRPRRGDSGNDVPVTGKDLRAAMDAVIGGVRPDTNQRTSLGCNIKWRE</sequence>
<dbReference type="GO" id="GO:0016853">
    <property type="term" value="F:isomerase activity"/>
    <property type="evidence" value="ECO:0007669"/>
    <property type="project" value="UniProtKB-KW"/>
</dbReference>
<organism evidence="2 3">
    <name type="scientific">Granulicella arctica</name>
    <dbReference type="NCBI Taxonomy" id="940613"/>
    <lineage>
        <taxon>Bacteria</taxon>
        <taxon>Pseudomonadati</taxon>
        <taxon>Acidobacteriota</taxon>
        <taxon>Terriglobia</taxon>
        <taxon>Terriglobales</taxon>
        <taxon>Acidobacteriaceae</taxon>
        <taxon>Granulicella</taxon>
    </lineage>
</organism>
<accession>A0A7Y9PHI0</accession>
<dbReference type="GO" id="GO:0016209">
    <property type="term" value="F:antioxidant activity"/>
    <property type="evidence" value="ECO:0007669"/>
    <property type="project" value="InterPro"/>
</dbReference>
<dbReference type="PANTHER" id="PTHR43640:SF1">
    <property type="entry name" value="THIOREDOXIN-DEPENDENT PEROXIREDOXIN"/>
    <property type="match status" value="1"/>
</dbReference>
<dbReference type="PANTHER" id="PTHR43640">
    <property type="entry name" value="OS07G0260300 PROTEIN"/>
    <property type="match status" value="1"/>
</dbReference>
<evidence type="ECO:0000313" key="2">
    <source>
        <dbReference type="EMBL" id="NYF79281.1"/>
    </source>
</evidence>
<dbReference type="Pfam" id="PF00578">
    <property type="entry name" value="AhpC-TSA"/>
    <property type="match status" value="1"/>
</dbReference>
<name>A0A7Y9PHI0_9BACT</name>
<evidence type="ECO:0000313" key="3">
    <source>
        <dbReference type="Proteomes" id="UP000589520"/>
    </source>
</evidence>
<dbReference type="Gene3D" id="3.40.30.10">
    <property type="entry name" value="Glutaredoxin"/>
    <property type="match status" value="1"/>
</dbReference>
<dbReference type="InterPro" id="IPR013766">
    <property type="entry name" value="Thioredoxin_domain"/>
</dbReference>